<dbReference type="Pfam" id="PF12013">
    <property type="entry name" value="OrsD"/>
    <property type="match status" value="2"/>
</dbReference>
<dbReference type="VEuPathDB" id="FungiDB:FOMG_17381"/>
<protein>
    <recommendedName>
        <fullName evidence="2">C2H2-type domain-containing protein</fullName>
    </recommendedName>
</protein>
<feature type="compositionally biased region" description="Low complexity" evidence="1">
    <location>
        <begin position="72"/>
        <end position="84"/>
    </location>
</feature>
<dbReference type="InterPro" id="IPR022698">
    <property type="entry name" value="OrsD"/>
</dbReference>
<dbReference type="AlphaFoldDB" id="W9Z3V0"/>
<dbReference type="SMART" id="SM00355">
    <property type="entry name" value="ZnF_C2H2"/>
    <property type="match status" value="2"/>
</dbReference>
<reference evidence="3" key="2">
    <citation type="submission" date="2012-05" db="EMBL/GenBank/DDBJ databases">
        <title>Annotation of the Genome Sequence of Fusarium oxysporum f. sp. melonis 26406.</title>
        <authorList>
            <consortium name="The Broad Institute Genomics Platform"/>
            <person name="Ma L.-J."/>
            <person name="Corby-Kistler H."/>
            <person name="Broz K."/>
            <person name="Gale L.R."/>
            <person name="Jonkers W."/>
            <person name="O'Donnell K."/>
            <person name="Ploetz R."/>
            <person name="Steinberg C."/>
            <person name="Schwartz D.C."/>
            <person name="VanEtten H."/>
            <person name="Zhou S."/>
            <person name="Young S.K."/>
            <person name="Zeng Q."/>
            <person name="Gargeya S."/>
            <person name="Fitzgerald M."/>
            <person name="Abouelleil A."/>
            <person name="Alvarado L."/>
            <person name="Chapman S.B."/>
            <person name="Gainer-Dewar J."/>
            <person name="Goldberg J."/>
            <person name="Griggs A."/>
            <person name="Gujja S."/>
            <person name="Hansen M."/>
            <person name="Howarth C."/>
            <person name="Imamovic A."/>
            <person name="Ireland A."/>
            <person name="Larimer J."/>
            <person name="McCowan C."/>
            <person name="Murphy C."/>
            <person name="Pearson M."/>
            <person name="Poon T.W."/>
            <person name="Priest M."/>
            <person name="Roberts A."/>
            <person name="Saif S."/>
            <person name="Shea T."/>
            <person name="Sykes S."/>
            <person name="Wortman J."/>
            <person name="Nusbaum C."/>
            <person name="Birren B."/>
        </authorList>
    </citation>
    <scope>NUCLEOTIDE SEQUENCE</scope>
    <source>
        <strain evidence="3">26406</strain>
    </source>
</reference>
<evidence type="ECO:0000259" key="2">
    <source>
        <dbReference type="SMART" id="SM00355"/>
    </source>
</evidence>
<organism evidence="3">
    <name type="scientific">Fusarium oxysporum f. sp. melonis 26406</name>
    <dbReference type="NCBI Taxonomy" id="1089452"/>
    <lineage>
        <taxon>Eukaryota</taxon>
        <taxon>Fungi</taxon>
        <taxon>Dikarya</taxon>
        <taxon>Ascomycota</taxon>
        <taxon>Pezizomycotina</taxon>
        <taxon>Sordariomycetes</taxon>
        <taxon>Hypocreomycetidae</taxon>
        <taxon>Hypocreales</taxon>
        <taxon>Nectriaceae</taxon>
        <taxon>Fusarium</taxon>
        <taxon>Fusarium oxysporum species complex</taxon>
    </lineage>
</organism>
<dbReference type="EMBL" id="JH659374">
    <property type="protein sequence ID" value="EXK26020.1"/>
    <property type="molecule type" value="Genomic_DNA"/>
</dbReference>
<feature type="domain" description="C2H2-type" evidence="2">
    <location>
        <begin position="103"/>
        <end position="126"/>
    </location>
</feature>
<accession>W9Z3V0</accession>
<evidence type="ECO:0000313" key="3">
    <source>
        <dbReference type="EMBL" id="EXK26020.1"/>
    </source>
</evidence>
<dbReference type="HOGENOM" id="CLU_003093_0_2_1"/>
<gene>
    <name evidence="3" type="ORF">FOMG_17381</name>
</gene>
<feature type="compositionally biased region" description="Acidic residues" evidence="1">
    <location>
        <begin position="406"/>
        <end position="447"/>
    </location>
</feature>
<sequence>MDPLPVQEQSTHPILSPAKVQKLETLGLYYNSPEQAIICIKCGFALSPRRASEHPGKKHGIARSARHGLKPLLSSLNLPDPDSLAPRPHGSRRHPYLAVQNGLSCKHCGLHSASGKVLEDHLRAEHRDKLKLTAEKKSRQHWLRDHIQQEVLFQSWTANNTRRSWLVSSDNDVNSRSIPSSILLQASPDPIKLLAQKLFTEEHVRLENQQSGGRRSRVQETPASSALQTNWLRRTGWETTFRKARCDVLVRLTALPHCTDNRPLPLGVVEGEAIISPARDERRLLFMIAALDRLLDQCGETVRTTDVCLRRWLRGRYPDRPYKMPFELVARPSSDKVYRKELKRFVCFWLRLFRLLPTTFQKVTGHRLKKHQFRVLRELWLDDIWKSAEHGDVDPAANKDRGHDGDEGEYEDQDNDEDEDEFPDDDEIQDDDEGEDDEGCNEIEDESQERVVVDTSDPSDDEATSTWSSNSQEDHPPDPALDILLRFCYSAVTEDYDGGVASSTMLVYFSAVRGLTTPEGDEYLKPHRFTPILAKLIYCSRLIFLEAVLPRFSHIYGGFGHSPRHGLQRRLNAARREYMCDGTLSPMGEFLSLLSYGNALRRSQGSSFRFYWSDDGEVLSWDGNQRLSMVDFRGLAREVLRSVTASCSRLMYDWEPPRIDLSLIRDNLSTTTPGYSFVSDPTNKLTDTYPELLLRACISPIDGLLRVQGKDHGTWNTKAARAYLEAHDDHLKGLMVLCNLDGGQFARISELLTLECFNTASRERGIGLWGAKMCSITRHHKARLATNNEFYVVRFFSNPVSRLIFQYLVYIRPVAISILRKCFHIEHTDALLFSPLSQISLKSTPWTVSTFTKELRRHCSAAAGIPPGIGVQMYRQISIAITERHVHDAAIRFNRFDDTTGTAGPEVAYAWQSGHRPMQRHTTYGLDGAYPDHLQPALLRAYDRVSTSWHAFLWGCDGSGELRSIPTEAEHAELNYESTRHGLTMYRKRAFMSDLEETPSISKRPRSGLDLLFSGNTMSDEIRIQPDSEESLALRVEEEVNLSTCDSVSNLSPGGPNEQVEPTHDNTSPKIGPFVHLVELNLVICLDCKTAVLARQVKTHLVDPLHRQHFTLKERRDISNQILEIPNIIKDADDLQNWKFPSPDAEPIPYLEPPLHGGLGCNSCPHIGRDLRRIREHYRRDHSDVLEANNSVDLSKLGQQSHLWRNNVTYQRMFKSGQRSSWFEVARIRD</sequence>
<dbReference type="InterPro" id="IPR013087">
    <property type="entry name" value="Znf_C2H2_type"/>
</dbReference>
<feature type="compositionally biased region" description="Basic and acidic residues" evidence="1">
    <location>
        <begin position="391"/>
        <end position="405"/>
    </location>
</feature>
<dbReference type="Proteomes" id="UP000030703">
    <property type="component" value="Unassembled WGS sequence"/>
</dbReference>
<feature type="region of interest" description="Disordered" evidence="1">
    <location>
        <begin position="72"/>
        <end position="93"/>
    </location>
</feature>
<name>W9Z3V0_FUSOX</name>
<reference evidence="3" key="1">
    <citation type="submission" date="2012-04" db="EMBL/GenBank/DDBJ databases">
        <title>The Genome Sequence of Fusarium oxysporum melonis.</title>
        <authorList>
            <consortium name="The Broad Institute Genome Sequencing Platform"/>
            <person name="Ma L.-J."/>
            <person name="Gale L.R."/>
            <person name="Schwartz D.C."/>
            <person name="Zhou S."/>
            <person name="Corby-Kistler H."/>
            <person name="Young S.K."/>
            <person name="Zeng Q."/>
            <person name="Gargeya S."/>
            <person name="Fitzgerald M."/>
            <person name="Haas B."/>
            <person name="Abouelleil A."/>
            <person name="Alvarado L."/>
            <person name="Arachchi H.M."/>
            <person name="Berlin A."/>
            <person name="Brown A."/>
            <person name="Chapman S.B."/>
            <person name="Chen Z."/>
            <person name="Dunbar C."/>
            <person name="Freedman E."/>
            <person name="Gearin G."/>
            <person name="Goldberg J."/>
            <person name="Griggs A."/>
            <person name="Gujja S."/>
            <person name="Heiman D."/>
            <person name="Howarth C."/>
            <person name="Larson L."/>
            <person name="Lui A."/>
            <person name="MacDonald P.J.P."/>
            <person name="Montmayeur A."/>
            <person name="Murphy C."/>
            <person name="Neiman D."/>
            <person name="Pearson M."/>
            <person name="Priest M."/>
            <person name="Roberts A."/>
            <person name="Saif S."/>
            <person name="Shea T."/>
            <person name="Shenoy N."/>
            <person name="Sisk P."/>
            <person name="Stolte C."/>
            <person name="Sykes S."/>
            <person name="Wortman J."/>
            <person name="Nusbaum C."/>
            <person name="Birren B."/>
        </authorList>
    </citation>
    <scope>NUCLEOTIDE SEQUENCE</scope>
    <source>
        <strain evidence="3">26406</strain>
    </source>
</reference>
<proteinExistence type="predicted"/>
<feature type="region of interest" description="Disordered" evidence="1">
    <location>
        <begin position="1045"/>
        <end position="1067"/>
    </location>
</feature>
<feature type="domain" description="C2H2-type" evidence="2">
    <location>
        <begin position="1159"/>
        <end position="1182"/>
    </location>
</feature>
<evidence type="ECO:0000256" key="1">
    <source>
        <dbReference type="SAM" id="MobiDB-lite"/>
    </source>
</evidence>
<feature type="region of interest" description="Disordered" evidence="1">
    <location>
        <begin position="391"/>
        <end position="477"/>
    </location>
</feature>
<dbReference type="OrthoDB" id="5077557at2759"/>